<evidence type="ECO:0008006" key="3">
    <source>
        <dbReference type="Google" id="ProtNLM"/>
    </source>
</evidence>
<proteinExistence type="predicted"/>
<dbReference type="AlphaFoldDB" id="A0A447CRN0"/>
<dbReference type="OrthoDB" id="7867799at2"/>
<evidence type="ECO:0000313" key="1">
    <source>
        <dbReference type="EMBL" id="VCU07800.1"/>
    </source>
</evidence>
<dbReference type="Proteomes" id="UP000289200">
    <property type="component" value="Unassembled WGS sequence"/>
</dbReference>
<evidence type="ECO:0000313" key="2">
    <source>
        <dbReference type="Proteomes" id="UP000289200"/>
    </source>
</evidence>
<name>A0A447CRN0_9BRAD</name>
<gene>
    <name evidence="1" type="ORF">RHODGE_RHODGE_00973</name>
</gene>
<accession>A0A447CRN0</accession>
<dbReference type="EMBL" id="UWOC01000066">
    <property type="protein sequence ID" value="VCU07800.1"/>
    <property type="molecule type" value="Genomic_DNA"/>
</dbReference>
<organism evidence="1 2">
    <name type="scientific">Rhodoplanes serenus</name>
    <dbReference type="NCBI Taxonomy" id="200615"/>
    <lineage>
        <taxon>Bacteria</taxon>
        <taxon>Pseudomonadati</taxon>
        <taxon>Pseudomonadota</taxon>
        <taxon>Alphaproteobacteria</taxon>
        <taxon>Hyphomicrobiales</taxon>
        <taxon>Nitrobacteraceae</taxon>
        <taxon>Rhodoplanes</taxon>
    </lineage>
</organism>
<sequence>MSVSLSAEHTARRGAFTFLRHVAAAVREGLELASRYRTLSVKSDRELAALGLSREDLPRVTVQGWTR</sequence>
<protein>
    <recommendedName>
        <fullName evidence="3">DUF1127 domain-containing protein</fullName>
    </recommendedName>
</protein>
<dbReference type="RefSeq" id="WP_129607999.1">
    <property type="nucleotide sequence ID" value="NZ_UWOC01000066.1"/>
</dbReference>
<comment type="caution">
    <text evidence="1">The sequence shown here is derived from an EMBL/GenBank/DDBJ whole genome shotgun (WGS) entry which is preliminary data.</text>
</comment>
<keyword evidence="2" id="KW-1185">Reference proteome</keyword>
<reference evidence="2" key="1">
    <citation type="submission" date="2018-10" db="EMBL/GenBank/DDBJ databases">
        <authorList>
            <person name="Peiro R."/>
            <person name="Begona"/>
            <person name="Cbmso G."/>
            <person name="Lopez M."/>
            <person name="Gonzalez S."/>
            <person name="Sacristan E."/>
            <person name="Castillo E."/>
        </authorList>
    </citation>
    <scope>NUCLEOTIDE SEQUENCE [LARGE SCALE GENOMIC DNA]</scope>
</reference>